<gene>
    <name evidence="2" type="ORF">D6T63_01195</name>
</gene>
<proteinExistence type="predicted"/>
<dbReference type="EMBL" id="QZVT01000001">
    <property type="protein sequence ID" value="RJT83103.1"/>
    <property type="molecule type" value="Genomic_DNA"/>
</dbReference>
<evidence type="ECO:0000259" key="1">
    <source>
        <dbReference type="Pfam" id="PF04480"/>
    </source>
</evidence>
<comment type="caution">
    <text evidence="2">The sequence shown here is derived from an EMBL/GenBank/DDBJ whole genome shotgun (WGS) entry which is preliminary data.</text>
</comment>
<sequence length="297" mass="32862">MQEVVHIPSARPQGTRKRRLLGFVSLEEVLGSLGGVAPTHVLRARGVSRWEIDQGVDGERITRVRRGVLALHDAAPELVTAVREHARLSCVSAASYYDLWRIREPQEVHLSRTDGVDTACVNHRTRSVPVHPRLPLVGLADVLVHVLQCRPEEESAPIVECALRRGHTVPSFLEARLPGRRNGKARSALAKVDCTADSAVEVVARLILTGAGLDVRSQVPIPGVGRVDFLVENFLVVEVDGAAYHSDRQALQRDLRRNNTTIIGGYALLRFTYEDVIFHPEELLAQVLQVLGRRPVR</sequence>
<accession>A0A3A5MFI8</accession>
<organism evidence="2 3">
    <name type="scientific">Arthrobacter cheniae</name>
    <dbReference type="NCBI Taxonomy" id="1258888"/>
    <lineage>
        <taxon>Bacteria</taxon>
        <taxon>Bacillati</taxon>
        <taxon>Actinomycetota</taxon>
        <taxon>Actinomycetes</taxon>
        <taxon>Micrococcales</taxon>
        <taxon>Micrococcaceae</taxon>
        <taxon>Arthrobacter</taxon>
    </lineage>
</organism>
<evidence type="ECO:0000313" key="2">
    <source>
        <dbReference type="EMBL" id="RJT83103.1"/>
    </source>
</evidence>
<protein>
    <submittedName>
        <fullName evidence="2">DUF559 domain-containing protein</fullName>
    </submittedName>
</protein>
<dbReference type="Proteomes" id="UP000272560">
    <property type="component" value="Unassembled WGS sequence"/>
</dbReference>
<dbReference type="InterPro" id="IPR007569">
    <property type="entry name" value="DUF559"/>
</dbReference>
<dbReference type="OrthoDB" id="5144556at2"/>
<reference evidence="2 3" key="1">
    <citation type="submission" date="2018-09" db="EMBL/GenBank/DDBJ databases">
        <title>Novel species of Arthrobacter.</title>
        <authorList>
            <person name="Liu Q."/>
            <person name="Xin Y.-H."/>
        </authorList>
    </citation>
    <scope>NUCLEOTIDE SEQUENCE [LARGE SCALE GENOMIC DNA]</scope>
    <source>
        <strain evidence="2 3">Hz2</strain>
    </source>
</reference>
<dbReference type="SUPFAM" id="SSF52980">
    <property type="entry name" value="Restriction endonuclease-like"/>
    <property type="match status" value="1"/>
</dbReference>
<dbReference type="AlphaFoldDB" id="A0A3A5MFI8"/>
<evidence type="ECO:0000313" key="3">
    <source>
        <dbReference type="Proteomes" id="UP000272560"/>
    </source>
</evidence>
<dbReference type="Pfam" id="PF04480">
    <property type="entry name" value="DUF559"/>
    <property type="match status" value="1"/>
</dbReference>
<feature type="domain" description="DUF559" evidence="1">
    <location>
        <begin position="213"/>
        <end position="291"/>
    </location>
</feature>
<dbReference type="Gene3D" id="3.40.960.10">
    <property type="entry name" value="VSR Endonuclease"/>
    <property type="match status" value="1"/>
</dbReference>
<dbReference type="InterPro" id="IPR011335">
    <property type="entry name" value="Restrct_endonuc-II-like"/>
</dbReference>
<keyword evidence="3" id="KW-1185">Reference proteome</keyword>
<name>A0A3A5MFI8_9MICC</name>